<reference evidence="3 4" key="1">
    <citation type="submission" date="2018-07" db="EMBL/GenBank/DDBJ databases">
        <title>Genomic Encyclopedia of Type Strains, Phase IV (KMG-IV): sequencing the most valuable type-strain genomes for metagenomic binning, comparative biology and taxonomic classification.</title>
        <authorList>
            <person name="Goeker M."/>
        </authorList>
    </citation>
    <scope>NUCLEOTIDE SEQUENCE [LARGE SCALE GENOMIC DNA]</scope>
    <source>
        <strain evidence="3 4">DSM 14364</strain>
    </source>
</reference>
<accession>A0A370H9V7</accession>
<sequence length="121" mass="13321">MPDLLSALRGRRILVVEDEYMMADDLQYDLEKAGAKVVGPVPSVADALRLLATEDAIDGAILDVNLRGEKAYPVADVLRDRGIPFVLATGYEQWALPGAYKDVPRCEKPVDLRHLARTLFG</sequence>
<feature type="domain" description="Response regulatory" evidence="2">
    <location>
        <begin position="12"/>
        <end position="121"/>
    </location>
</feature>
<dbReference type="RefSeq" id="WP_114772592.1">
    <property type="nucleotide sequence ID" value="NZ_QQBB01000013.1"/>
</dbReference>
<dbReference type="EMBL" id="QQBB01000013">
    <property type="protein sequence ID" value="RDI53594.1"/>
    <property type="molecule type" value="Genomic_DNA"/>
</dbReference>
<name>A0A370H9V7_9HYPH</name>
<dbReference type="AlphaFoldDB" id="A0A370H9V7"/>
<dbReference type="SUPFAM" id="SSF52172">
    <property type="entry name" value="CheY-like"/>
    <property type="match status" value="1"/>
</dbReference>
<organism evidence="3 4">
    <name type="scientific">Microvirga subterranea</name>
    <dbReference type="NCBI Taxonomy" id="186651"/>
    <lineage>
        <taxon>Bacteria</taxon>
        <taxon>Pseudomonadati</taxon>
        <taxon>Pseudomonadota</taxon>
        <taxon>Alphaproteobacteria</taxon>
        <taxon>Hyphomicrobiales</taxon>
        <taxon>Methylobacteriaceae</taxon>
        <taxon>Microvirga</taxon>
    </lineage>
</organism>
<keyword evidence="4" id="KW-1185">Reference proteome</keyword>
<dbReference type="GO" id="GO:0000160">
    <property type="term" value="P:phosphorelay signal transduction system"/>
    <property type="evidence" value="ECO:0007669"/>
    <property type="project" value="InterPro"/>
</dbReference>
<comment type="caution">
    <text evidence="3">The sequence shown here is derived from an EMBL/GenBank/DDBJ whole genome shotgun (WGS) entry which is preliminary data.</text>
</comment>
<evidence type="ECO:0000313" key="4">
    <source>
        <dbReference type="Proteomes" id="UP000254925"/>
    </source>
</evidence>
<dbReference type="Proteomes" id="UP000254925">
    <property type="component" value="Unassembled WGS sequence"/>
</dbReference>
<protein>
    <submittedName>
        <fullName evidence="3">Response regulator receiver domain-containing protein</fullName>
    </submittedName>
</protein>
<evidence type="ECO:0000313" key="3">
    <source>
        <dbReference type="EMBL" id="RDI53594.1"/>
    </source>
</evidence>
<dbReference type="InterPro" id="IPR011006">
    <property type="entry name" value="CheY-like_superfamily"/>
</dbReference>
<keyword evidence="1" id="KW-0597">Phosphoprotein</keyword>
<dbReference type="InterPro" id="IPR001789">
    <property type="entry name" value="Sig_transdc_resp-reg_receiver"/>
</dbReference>
<feature type="modified residue" description="4-aspartylphosphate" evidence="1">
    <location>
        <position position="63"/>
    </location>
</feature>
<dbReference type="OrthoDB" id="582170at2"/>
<evidence type="ECO:0000256" key="1">
    <source>
        <dbReference type="PROSITE-ProRule" id="PRU00169"/>
    </source>
</evidence>
<dbReference type="PROSITE" id="PS50110">
    <property type="entry name" value="RESPONSE_REGULATORY"/>
    <property type="match status" value="1"/>
</dbReference>
<gene>
    <name evidence="3" type="ORF">DES45_11315</name>
</gene>
<dbReference type="SMART" id="SM00448">
    <property type="entry name" value="REC"/>
    <property type="match status" value="1"/>
</dbReference>
<dbReference type="Gene3D" id="3.40.50.2300">
    <property type="match status" value="1"/>
</dbReference>
<proteinExistence type="predicted"/>
<evidence type="ECO:0000259" key="2">
    <source>
        <dbReference type="PROSITE" id="PS50110"/>
    </source>
</evidence>